<organism evidence="1 2">
    <name type="scientific">Auriscalpium vulgare</name>
    <dbReference type="NCBI Taxonomy" id="40419"/>
    <lineage>
        <taxon>Eukaryota</taxon>
        <taxon>Fungi</taxon>
        <taxon>Dikarya</taxon>
        <taxon>Basidiomycota</taxon>
        <taxon>Agaricomycotina</taxon>
        <taxon>Agaricomycetes</taxon>
        <taxon>Russulales</taxon>
        <taxon>Auriscalpiaceae</taxon>
        <taxon>Auriscalpium</taxon>
    </lineage>
</organism>
<name>A0ACB8RGR4_9AGAM</name>
<dbReference type="EMBL" id="MU276021">
    <property type="protein sequence ID" value="KAI0043376.1"/>
    <property type="molecule type" value="Genomic_DNA"/>
</dbReference>
<keyword evidence="2" id="KW-1185">Reference proteome</keyword>
<reference evidence="1" key="1">
    <citation type="submission" date="2021-02" db="EMBL/GenBank/DDBJ databases">
        <authorList>
            <consortium name="DOE Joint Genome Institute"/>
            <person name="Ahrendt S."/>
            <person name="Looney B.P."/>
            <person name="Miyauchi S."/>
            <person name="Morin E."/>
            <person name="Drula E."/>
            <person name="Courty P.E."/>
            <person name="Chicoki N."/>
            <person name="Fauchery L."/>
            <person name="Kohler A."/>
            <person name="Kuo A."/>
            <person name="Labutti K."/>
            <person name="Pangilinan J."/>
            <person name="Lipzen A."/>
            <person name="Riley R."/>
            <person name="Andreopoulos W."/>
            <person name="He G."/>
            <person name="Johnson J."/>
            <person name="Barry K.W."/>
            <person name="Grigoriev I.V."/>
            <person name="Nagy L."/>
            <person name="Hibbett D."/>
            <person name="Henrissat B."/>
            <person name="Matheny P.B."/>
            <person name="Labbe J."/>
            <person name="Martin F."/>
        </authorList>
    </citation>
    <scope>NUCLEOTIDE SEQUENCE</scope>
    <source>
        <strain evidence="1">FP105234-sp</strain>
    </source>
</reference>
<accession>A0ACB8RGR4</accession>
<comment type="caution">
    <text evidence="1">The sequence shown here is derived from an EMBL/GenBank/DDBJ whole genome shotgun (WGS) entry which is preliminary data.</text>
</comment>
<proteinExistence type="predicted"/>
<evidence type="ECO:0000313" key="2">
    <source>
        <dbReference type="Proteomes" id="UP000814033"/>
    </source>
</evidence>
<feature type="non-terminal residue" evidence="1">
    <location>
        <position position="1"/>
    </location>
</feature>
<sequence length="264" mass="30335">RVWDASQRLVAVRAWTPGNNPSIPWINDALMEAARLLDGLPSSFTRNTRGNFKTHWFALHRGSQTAPRLSSYYLEHRDTADAVREILEGVRQYCGRIFRNEAPMLYGRYTEAMDWIERKTGCEALFYPFASFAFNIGDVSCRRHVDFFNLGPGWCMIVPFGDFDHKRDCRLVVEELGLEFEVAAGVPIWIPSATFHHYNTLLLSLGVRYSFTAWTSGSLFQWRDLNGRAVNQLSAAERREYLASLADRLIEGMRMFPLRRGPSN</sequence>
<reference evidence="1" key="2">
    <citation type="journal article" date="2022" name="New Phytol.">
        <title>Evolutionary transition to the ectomycorrhizal habit in the genomes of a hyperdiverse lineage of mushroom-forming fungi.</title>
        <authorList>
            <person name="Looney B."/>
            <person name="Miyauchi S."/>
            <person name="Morin E."/>
            <person name="Drula E."/>
            <person name="Courty P.E."/>
            <person name="Kohler A."/>
            <person name="Kuo A."/>
            <person name="LaButti K."/>
            <person name="Pangilinan J."/>
            <person name="Lipzen A."/>
            <person name="Riley R."/>
            <person name="Andreopoulos W."/>
            <person name="He G."/>
            <person name="Johnson J."/>
            <person name="Nolan M."/>
            <person name="Tritt A."/>
            <person name="Barry K.W."/>
            <person name="Grigoriev I.V."/>
            <person name="Nagy L.G."/>
            <person name="Hibbett D."/>
            <person name="Henrissat B."/>
            <person name="Matheny P.B."/>
            <person name="Labbe J."/>
            <person name="Martin F.M."/>
        </authorList>
    </citation>
    <scope>NUCLEOTIDE SEQUENCE</scope>
    <source>
        <strain evidence="1">FP105234-sp</strain>
    </source>
</reference>
<gene>
    <name evidence="1" type="ORF">FA95DRAFT_1498734</name>
</gene>
<dbReference type="Proteomes" id="UP000814033">
    <property type="component" value="Unassembled WGS sequence"/>
</dbReference>
<protein>
    <submittedName>
        <fullName evidence="1">Uncharacterized protein</fullName>
    </submittedName>
</protein>
<evidence type="ECO:0000313" key="1">
    <source>
        <dbReference type="EMBL" id="KAI0043376.1"/>
    </source>
</evidence>